<dbReference type="KEGG" id="char:105907947"/>
<dbReference type="GeneID" id="105907947"/>
<dbReference type="Proteomes" id="UP000515152">
    <property type="component" value="Chromosome 2"/>
</dbReference>
<protein>
    <submittedName>
        <fullName evidence="7">TRAF family member-associated NF-kappa-B activator isoform X1</fullName>
    </submittedName>
</protein>
<evidence type="ECO:0000256" key="3">
    <source>
        <dbReference type="SAM" id="Coils"/>
    </source>
</evidence>
<evidence type="ECO:0000256" key="4">
    <source>
        <dbReference type="SAM" id="MobiDB-lite"/>
    </source>
</evidence>
<dbReference type="CTD" id="10010"/>
<evidence type="ECO:0000256" key="2">
    <source>
        <dbReference type="ARBA" id="ARBA00023054"/>
    </source>
</evidence>
<feature type="domain" description="Tbk1/Ikki binding" evidence="5">
    <location>
        <begin position="130"/>
        <end position="182"/>
    </location>
</feature>
<keyword evidence="6" id="KW-1185">Reference proteome</keyword>
<sequence length="388" mass="42478">MEKNIADQLNKAFDAYRTASLERDDAKRQLKQKTEYYERYTLKLQQQIEDQNQQISRLQAELISATNHASGEIKCYETSHRKQEAEPLSPGEHRLSKSSSRSHRTNHFLGNDIRDCSEVHLHNLAGVSSKAEDILETFQEIQGKFQLIRMLSKRQKDHLKRIHRGKDSANDTQFSMPIQCTDVTAEQAEASFSSSSSSSSSAVARTSLDEPLPASSLATSGLAAGSLAVSSLASRGASPEDGDSVDSLTKLSVKFPPRTDSEYDFLNSAPEKPMQLAATTVHRTGLLVSVLPTIEEPSKELGVPFAYPTSPPPSSSIPSVSSSMSLESVRGPQQPLWSPELSDAGAVASSQACAEPHQQENCAFCHASVPQDRMYSHLNSHFKNSACN</sequence>
<dbReference type="RefSeq" id="XP_012691806.1">
    <property type="nucleotide sequence ID" value="XM_012836352.3"/>
</dbReference>
<organism evidence="6 7">
    <name type="scientific">Clupea harengus</name>
    <name type="common">Atlantic herring</name>
    <dbReference type="NCBI Taxonomy" id="7950"/>
    <lineage>
        <taxon>Eukaryota</taxon>
        <taxon>Metazoa</taxon>
        <taxon>Chordata</taxon>
        <taxon>Craniata</taxon>
        <taxon>Vertebrata</taxon>
        <taxon>Euteleostomi</taxon>
        <taxon>Actinopterygii</taxon>
        <taxon>Neopterygii</taxon>
        <taxon>Teleostei</taxon>
        <taxon>Clupei</taxon>
        <taxon>Clupeiformes</taxon>
        <taxon>Clupeoidei</taxon>
        <taxon>Clupeidae</taxon>
        <taxon>Clupea</taxon>
    </lineage>
</organism>
<dbReference type="PANTHER" id="PTHR15249">
    <property type="entry name" value="TRAF FAMILY MEMBER-ASSOCIATED NF-KAPPA-B ACTIVATOR"/>
    <property type="match status" value="1"/>
</dbReference>
<reference evidence="7" key="1">
    <citation type="submission" date="2025-08" db="UniProtKB">
        <authorList>
            <consortium name="RefSeq"/>
        </authorList>
    </citation>
    <scope>IDENTIFICATION</scope>
</reference>
<accession>A0A6P3W7U1</accession>
<dbReference type="OrthoDB" id="9937252at2759"/>
<feature type="region of interest" description="Disordered" evidence="4">
    <location>
        <begin position="75"/>
        <end position="104"/>
    </location>
</feature>
<proteinExistence type="predicted"/>
<name>A0A6P3W7U1_CLUHA</name>
<keyword evidence="2 3" id="KW-0175">Coiled coil</keyword>
<dbReference type="AlphaFoldDB" id="A0A6P3W7U1"/>
<gene>
    <name evidence="7" type="primary">tank</name>
</gene>
<dbReference type="InterPro" id="IPR039669">
    <property type="entry name" value="TANK"/>
</dbReference>
<feature type="coiled-coil region" evidence="3">
    <location>
        <begin position="41"/>
        <end position="68"/>
    </location>
</feature>
<evidence type="ECO:0000256" key="1">
    <source>
        <dbReference type="ARBA" id="ARBA00022553"/>
    </source>
</evidence>
<evidence type="ECO:0000259" key="5">
    <source>
        <dbReference type="Pfam" id="PF12845"/>
    </source>
</evidence>
<dbReference type="Pfam" id="PF12845">
    <property type="entry name" value="TBD"/>
    <property type="match status" value="1"/>
</dbReference>
<evidence type="ECO:0000313" key="7">
    <source>
        <dbReference type="RefSeq" id="XP_012691806.1"/>
    </source>
</evidence>
<dbReference type="InterPro" id="IPR024581">
    <property type="entry name" value="TBD"/>
</dbReference>
<feature type="compositionally biased region" description="Basic and acidic residues" evidence="4">
    <location>
        <begin position="75"/>
        <end position="95"/>
    </location>
</feature>
<dbReference type="GO" id="GO:0043124">
    <property type="term" value="P:negative regulation of canonical NF-kappaB signal transduction"/>
    <property type="evidence" value="ECO:0007669"/>
    <property type="project" value="InterPro"/>
</dbReference>
<dbReference type="PANTHER" id="PTHR15249:SF0">
    <property type="entry name" value="TRAF FAMILY MEMBER-ASSOCIATED NF-KAPPA-B ACTIVATOR"/>
    <property type="match status" value="1"/>
</dbReference>
<evidence type="ECO:0000313" key="6">
    <source>
        <dbReference type="Proteomes" id="UP000515152"/>
    </source>
</evidence>
<keyword evidence="1" id="KW-0597">Phosphoprotein</keyword>